<gene>
    <name evidence="1" type="ORF">XENOCAPTIV_018669</name>
</gene>
<dbReference type="Proteomes" id="UP001434883">
    <property type="component" value="Unassembled WGS sequence"/>
</dbReference>
<sequence>MLSKQLKYSIMKFLWFKFSWDTRESADMCQLYKIERSTRIPFPHLLLPTVIVQLTATKCFCRKQEKRNLLFNNISVEDEGAPPIIVLKLKLSTYNLNFC</sequence>
<reference evidence="1 2" key="1">
    <citation type="submission" date="2021-06" db="EMBL/GenBank/DDBJ databases">
        <authorList>
            <person name="Palmer J.M."/>
        </authorList>
    </citation>
    <scope>NUCLEOTIDE SEQUENCE [LARGE SCALE GENOMIC DNA]</scope>
    <source>
        <strain evidence="1 2">XC_2019</strain>
        <tissue evidence="1">Muscle</tissue>
    </source>
</reference>
<evidence type="ECO:0000313" key="2">
    <source>
        <dbReference type="Proteomes" id="UP001434883"/>
    </source>
</evidence>
<keyword evidence="2" id="KW-1185">Reference proteome</keyword>
<organism evidence="1 2">
    <name type="scientific">Xenoophorus captivus</name>
    <dbReference type="NCBI Taxonomy" id="1517983"/>
    <lineage>
        <taxon>Eukaryota</taxon>
        <taxon>Metazoa</taxon>
        <taxon>Chordata</taxon>
        <taxon>Craniata</taxon>
        <taxon>Vertebrata</taxon>
        <taxon>Euteleostomi</taxon>
        <taxon>Actinopterygii</taxon>
        <taxon>Neopterygii</taxon>
        <taxon>Teleostei</taxon>
        <taxon>Neoteleostei</taxon>
        <taxon>Acanthomorphata</taxon>
        <taxon>Ovalentaria</taxon>
        <taxon>Atherinomorphae</taxon>
        <taxon>Cyprinodontiformes</taxon>
        <taxon>Goodeidae</taxon>
        <taxon>Xenoophorus</taxon>
    </lineage>
</organism>
<evidence type="ECO:0000313" key="1">
    <source>
        <dbReference type="EMBL" id="MEQ2219490.1"/>
    </source>
</evidence>
<protein>
    <submittedName>
        <fullName evidence="1">Uncharacterized protein</fullName>
    </submittedName>
</protein>
<name>A0ABV0SG39_9TELE</name>
<proteinExistence type="predicted"/>
<accession>A0ABV0SG39</accession>
<dbReference type="EMBL" id="JAHRIN010079547">
    <property type="protein sequence ID" value="MEQ2219490.1"/>
    <property type="molecule type" value="Genomic_DNA"/>
</dbReference>
<comment type="caution">
    <text evidence="1">The sequence shown here is derived from an EMBL/GenBank/DDBJ whole genome shotgun (WGS) entry which is preliminary data.</text>
</comment>